<keyword evidence="1" id="KW-0472">Membrane</keyword>
<reference evidence="2 3" key="1">
    <citation type="submission" date="2020-02" db="EMBL/GenBank/DDBJ databases">
        <title>Draft genome sequence of Haematococcus lacustris strain NIES-144.</title>
        <authorList>
            <person name="Morimoto D."/>
            <person name="Nakagawa S."/>
            <person name="Yoshida T."/>
            <person name="Sawayama S."/>
        </authorList>
    </citation>
    <scope>NUCLEOTIDE SEQUENCE [LARGE SCALE GENOMIC DNA]</scope>
    <source>
        <strain evidence="2 3">NIES-144</strain>
    </source>
</reference>
<protein>
    <submittedName>
        <fullName evidence="2">Uncharacterized protein</fullName>
    </submittedName>
</protein>
<evidence type="ECO:0000313" key="3">
    <source>
        <dbReference type="Proteomes" id="UP000485058"/>
    </source>
</evidence>
<organism evidence="2 3">
    <name type="scientific">Haematococcus lacustris</name>
    <name type="common">Green alga</name>
    <name type="synonym">Haematococcus pluvialis</name>
    <dbReference type="NCBI Taxonomy" id="44745"/>
    <lineage>
        <taxon>Eukaryota</taxon>
        <taxon>Viridiplantae</taxon>
        <taxon>Chlorophyta</taxon>
        <taxon>core chlorophytes</taxon>
        <taxon>Chlorophyceae</taxon>
        <taxon>CS clade</taxon>
        <taxon>Chlamydomonadales</taxon>
        <taxon>Haematococcaceae</taxon>
        <taxon>Haematococcus</taxon>
    </lineage>
</organism>
<evidence type="ECO:0000313" key="2">
    <source>
        <dbReference type="EMBL" id="GFH08328.1"/>
    </source>
</evidence>
<accession>A0A699YK56</accession>
<keyword evidence="1" id="KW-1133">Transmembrane helix</keyword>
<dbReference type="AlphaFoldDB" id="A0A699YK56"/>
<keyword evidence="1" id="KW-0812">Transmembrane</keyword>
<sequence length="115" mass="11996">MAVHSLSSEDELYSYVRSYEELAISHLSALILNFVMLLQLLSGMHKVTYPSIAVLVLLAPTRAPPAPSGSIRWAPPQHDVALTLCLALGPALAGGVCGVSWDAAGDGSKAGALNL</sequence>
<feature type="transmembrane region" description="Helical" evidence="1">
    <location>
        <begin position="22"/>
        <end position="41"/>
    </location>
</feature>
<proteinExistence type="predicted"/>
<dbReference type="Proteomes" id="UP000485058">
    <property type="component" value="Unassembled WGS sequence"/>
</dbReference>
<evidence type="ECO:0000256" key="1">
    <source>
        <dbReference type="SAM" id="Phobius"/>
    </source>
</evidence>
<feature type="non-terminal residue" evidence="2">
    <location>
        <position position="1"/>
    </location>
</feature>
<keyword evidence="3" id="KW-1185">Reference proteome</keyword>
<name>A0A699YK56_HAELA</name>
<dbReference type="EMBL" id="BLLF01000154">
    <property type="protein sequence ID" value="GFH08328.1"/>
    <property type="molecule type" value="Genomic_DNA"/>
</dbReference>
<gene>
    <name evidence="2" type="ORF">HaLaN_03272</name>
</gene>
<comment type="caution">
    <text evidence="2">The sequence shown here is derived from an EMBL/GenBank/DDBJ whole genome shotgun (WGS) entry which is preliminary data.</text>
</comment>